<protein>
    <submittedName>
        <fullName evidence="2">Uncharacterized protein</fullName>
    </submittedName>
</protein>
<keyword evidence="1" id="KW-0732">Signal</keyword>
<evidence type="ECO:0000313" key="2">
    <source>
        <dbReference type="EMBL" id="PKU29795.1"/>
    </source>
</evidence>
<evidence type="ECO:0000256" key="1">
    <source>
        <dbReference type="ARBA" id="ARBA00022729"/>
    </source>
</evidence>
<gene>
    <name evidence="2" type="ORF">llap_19901</name>
</gene>
<dbReference type="InterPro" id="IPR011050">
    <property type="entry name" value="Pectin_lyase_fold/virulence"/>
</dbReference>
<accession>A0A2I0T7L1</accession>
<dbReference type="PANTHER" id="PTHR46769">
    <property type="entry name" value="POLYCYSTIC KIDNEY AND HEPATIC DISEASE 1 (AUTOSOMAL RECESSIVE)-LIKE 1"/>
    <property type="match status" value="1"/>
</dbReference>
<name>A0A2I0T7L1_LIMLA</name>
<dbReference type="AlphaFoldDB" id="A0A2I0T7L1"/>
<dbReference type="PANTHER" id="PTHR46769:SF1">
    <property type="entry name" value="FIBROCYSTIN"/>
    <property type="match status" value="1"/>
</dbReference>
<reference evidence="3" key="1">
    <citation type="submission" date="2017-11" db="EMBL/GenBank/DDBJ databases">
        <authorList>
            <person name="Lima N.C."/>
            <person name="Parody-Merino A.M."/>
            <person name="Battley P.F."/>
            <person name="Fidler A.E."/>
            <person name="Prosdocimi F."/>
        </authorList>
    </citation>
    <scope>NUCLEOTIDE SEQUENCE [LARGE SCALE GENOMIC DNA]</scope>
</reference>
<organism evidence="2 3">
    <name type="scientific">Limosa lapponica baueri</name>
    <dbReference type="NCBI Taxonomy" id="1758121"/>
    <lineage>
        <taxon>Eukaryota</taxon>
        <taxon>Metazoa</taxon>
        <taxon>Chordata</taxon>
        <taxon>Craniata</taxon>
        <taxon>Vertebrata</taxon>
        <taxon>Euteleostomi</taxon>
        <taxon>Archelosauria</taxon>
        <taxon>Archosauria</taxon>
        <taxon>Dinosauria</taxon>
        <taxon>Saurischia</taxon>
        <taxon>Theropoda</taxon>
        <taxon>Coelurosauria</taxon>
        <taxon>Aves</taxon>
        <taxon>Neognathae</taxon>
        <taxon>Neoaves</taxon>
        <taxon>Charadriiformes</taxon>
        <taxon>Scolopacidae</taxon>
        <taxon>Limosa</taxon>
    </lineage>
</organism>
<dbReference type="InterPro" id="IPR052387">
    <property type="entry name" value="Fibrocystin"/>
</dbReference>
<keyword evidence="3" id="KW-1185">Reference proteome</keyword>
<dbReference type="Proteomes" id="UP000233556">
    <property type="component" value="Unassembled WGS sequence"/>
</dbReference>
<dbReference type="EMBL" id="KZ516188">
    <property type="protein sequence ID" value="PKU29795.1"/>
    <property type="molecule type" value="Genomic_DNA"/>
</dbReference>
<dbReference type="OrthoDB" id="9364693at2759"/>
<proteinExistence type="predicted"/>
<dbReference type="SUPFAM" id="SSF51126">
    <property type="entry name" value="Pectin lyase-like"/>
    <property type="match status" value="1"/>
</dbReference>
<sequence length="133" mass="14804">MVTVLLINDTVSQYHPTQTFSAVAKRYGLLVYPEYLPDSPNRPVQFNNFTAWSSQGGAQIFRSSNLEIQHFWIYACKDFGIDIVESLGNTSVSDSVLIGHTGQKDRWKDSDVVLVKRFRGAQLCLVSCSTPGG</sequence>
<evidence type="ECO:0000313" key="3">
    <source>
        <dbReference type="Proteomes" id="UP000233556"/>
    </source>
</evidence>
<reference evidence="3" key="2">
    <citation type="submission" date="2017-12" db="EMBL/GenBank/DDBJ databases">
        <title>Genome sequence of the Bar-tailed Godwit (Limosa lapponica baueri).</title>
        <authorList>
            <person name="Lima N.C.B."/>
            <person name="Parody-Merino A.M."/>
            <person name="Battley P.F."/>
            <person name="Fidler A.E."/>
            <person name="Prosdocimi F."/>
        </authorList>
    </citation>
    <scope>NUCLEOTIDE SEQUENCE [LARGE SCALE GENOMIC DNA]</scope>
</reference>